<organism evidence="2 3">
    <name type="scientific">Sphingomonas kyeonggiensis</name>
    <dbReference type="NCBI Taxonomy" id="1268553"/>
    <lineage>
        <taxon>Bacteria</taxon>
        <taxon>Pseudomonadati</taxon>
        <taxon>Pseudomonadota</taxon>
        <taxon>Alphaproteobacteria</taxon>
        <taxon>Sphingomonadales</taxon>
        <taxon>Sphingomonadaceae</taxon>
        <taxon>Sphingomonas</taxon>
    </lineage>
</organism>
<dbReference type="RefSeq" id="WP_184171377.1">
    <property type="nucleotide sequence ID" value="NZ_JACHLN010000006.1"/>
</dbReference>
<comment type="caution">
    <text evidence="2">The sequence shown here is derived from an EMBL/GenBank/DDBJ whole genome shotgun (WGS) entry which is preliminary data.</text>
</comment>
<dbReference type="Proteomes" id="UP000575241">
    <property type="component" value="Unassembled WGS sequence"/>
</dbReference>
<evidence type="ECO:0000313" key="3">
    <source>
        <dbReference type="Proteomes" id="UP000575241"/>
    </source>
</evidence>
<feature type="chain" id="PRO_5030646587" evidence="1">
    <location>
        <begin position="25"/>
        <end position="433"/>
    </location>
</feature>
<dbReference type="AlphaFoldDB" id="A0A7W7NUW7"/>
<accession>A0A7W7NUW7</accession>
<evidence type="ECO:0000313" key="2">
    <source>
        <dbReference type="EMBL" id="MBB4841471.1"/>
    </source>
</evidence>
<keyword evidence="1" id="KW-0732">Signal</keyword>
<name>A0A7W7NUW7_9SPHN</name>
<gene>
    <name evidence="2" type="ORF">HNP52_004575</name>
</gene>
<keyword evidence="3" id="KW-1185">Reference proteome</keyword>
<dbReference type="EMBL" id="JACHLN010000006">
    <property type="protein sequence ID" value="MBB4841471.1"/>
    <property type="molecule type" value="Genomic_DNA"/>
</dbReference>
<sequence>MTMNLRRLAVTLSIAGLVCWPALAGSVSKQPPSDAKARAAGEAIAGYRALCRLDGGRLWGRSLCGPILLVDPTTRAIYADRNTGRHDLRAEGGLFTGTLPAGVGVANTATDWAGIRWTMVMLPLPADVRRRDTLLMHEAFHRIQPELLPPPAAALPDHLDTLDGRLLLRLEWRALAQALRTDGDAQRTAIRDALAFRATRRRLTSDAAERENALEINEGLAEYTGQRLGARGNAVPATIAALADYDRRDGYVRSFAYASGPAYGLLLDRLSPRWRVSLRPDSDLGMLLHHAIGDITLPELTAIRDGYGFAAIRSEETAKAEAHVGQAAHWQAVLVDGPVVRLPLIDMRIEFDPGTLFALPPAGTVYPTATLRDAWGTLTVQQGVLIATNWKFASVAAPAVADGSEYIGAGWRLRSLPAGFCRTAAFSASDGNC</sequence>
<feature type="signal peptide" evidence="1">
    <location>
        <begin position="1"/>
        <end position="24"/>
    </location>
</feature>
<reference evidence="2 3" key="1">
    <citation type="submission" date="2020-08" db="EMBL/GenBank/DDBJ databases">
        <title>Functional genomics of gut bacteria from endangered species of beetles.</title>
        <authorList>
            <person name="Carlos-Shanley C."/>
        </authorList>
    </citation>
    <scope>NUCLEOTIDE SEQUENCE [LARGE SCALE GENOMIC DNA]</scope>
    <source>
        <strain evidence="2 3">S00224</strain>
    </source>
</reference>
<proteinExistence type="predicted"/>
<evidence type="ECO:0000256" key="1">
    <source>
        <dbReference type="SAM" id="SignalP"/>
    </source>
</evidence>
<protein>
    <submittedName>
        <fullName evidence="2">Uncharacterized protein</fullName>
    </submittedName>
</protein>